<sequence>MSRAQNAEFTVNFPPDRPKITQPSVILYGAIESSPTENWATSLTKSLSHLAVTVINPRCDAWDSTWDEDINCAPFKKQVDWEIDHADVADLIVFYFKPGTPCPITLLELGMHAARFPQKCIVCCPKGFYKRGNVEIVSRRLEVLSFVEDLEGLEMVVQDKLGQLLA</sequence>
<dbReference type="Pfam" id="PF15891">
    <property type="entry name" value="Nuc_deoxyri_tr2"/>
    <property type="match status" value="1"/>
</dbReference>
<dbReference type="InterPro" id="IPR039470">
    <property type="entry name" value="Nuc_deoxyri_tr2"/>
</dbReference>
<dbReference type="EMBL" id="CAOQHR010000001">
    <property type="protein sequence ID" value="CAI6258071.1"/>
    <property type="molecule type" value="Genomic_DNA"/>
</dbReference>
<name>A0A9W4U2H9_9PLEO</name>
<dbReference type="Gene3D" id="3.40.50.450">
    <property type="match status" value="1"/>
</dbReference>
<proteinExistence type="predicted"/>
<organism evidence="1 2">
    <name type="scientific">Periconia digitata</name>
    <dbReference type="NCBI Taxonomy" id="1303443"/>
    <lineage>
        <taxon>Eukaryota</taxon>
        <taxon>Fungi</taxon>
        <taxon>Dikarya</taxon>
        <taxon>Ascomycota</taxon>
        <taxon>Pezizomycotina</taxon>
        <taxon>Dothideomycetes</taxon>
        <taxon>Pleosporomycetidae</taxon>
        <taxon>Pleosporales</taxon>
        <taxon>Massarineae</taxon>
        <taxon>Periconiaceae</taxon>
        <taxon>Periconia</taxon>
    </lineage>
</organism>
<comment type="caution">
    <text evidence="1">The sequence shown here is derived from an EMBL/GenBank/DDBJ whole genome shotgun (WGS) entry which is preliminary data.</text>
</comment>
<reference evidence="1" key="1">
    <citation type="submission" date="2023-01" db="EMBL/GenBank/DDBJ databases">
        <authorList>
            <person name="Van Ghelder C."/>
            <person name="Rancurel C."/>
        </authorList>
    </citation>
    <scope>NUCLEOTIDE SEQUENCE</scope>
    <source>
        <strain evidence="1">CNCM I-4278</strain>
    </source>
</reference>
<accession>A0A9W4U2H9</accession>
<gene>
    <name evidence="1" type="ORF">PDIGIT_LOCUS1235</name>
</gene>
<dbReference type="AlphaFoldDB" id="A0A9W4U2H9"/>
<dbReference type="Proteomes" id="UP001152607">
    <property type="component" value="Unassembled WGS sequence"/>
</dbReference>
<evidence type="ECO:0000313" key="1">
    <source>
        <dbReference type="EMBL" id="CAI6258071.1"/>
    </source>
</evidence>
<keyword evidence="2" id="KW-1185">Reference proteome</keyword>
<evidence type="ECO:0000313" key="2">
    <source>
        <dbReference type="Proteomes" id="UP001152607"/>
    </source>
</evidence>
<evidence type="ECO:0008006" key="3">
    <source>
        <dbReference type="Google" id="ProtNLM"/>
    </source>
</evidence>
<protein>
    <recommendedName>
        <fullName evidence="3">Nucleoside 2-deoxyribosyltransferase like protein</fullName>
    </recommendedName>
</protein>
<dbReference type="OrthoDB" id="2893324at2759"/>